<keyword evidence="5" id="KW-1185">Reference proteome</keyword>
<reference evidence="4" key="3">
    <citation type="submission" date="2019-07" db="EMBL/GenBank/DDBJ databases">
        <authorList>
            <person name="Seetharam A."/>
            <person name="Woodhouse M."/>
            <person name="Cannon E."/>
        </authorList>
    </citation>
    <scope>NUCLEOTIDE SEQUENCE [LARGE SCALE GENOMIC DNA]</scope>
    <source>
        <strain evidence="4">cv. B73</strain>
    </source>
</reference>
<dbReference type="RefSeq" id="XP_008649993.1">
    <property type="nucleotide sequence ID" value="XM_008651771.4"/>
</dbReference>
<organism evidence="3">
    <name type="scientific">Zea mays</name>
    <name type="common">Maize</name>
    <dbReference type="NCBI Taxonomy" id="4577"/>
    <lineage>
        <taxon>Eukaryota</taxon>
        <taxon>Viridiplantae</taxon>
        <taxon>Streptophyta</taxon>
        <taxon>Embryophyta</taxon>
        <taxon>Tracheophyta</taxon>
        <taxon>Spermatophyta</taxon>
        <taxon>Magnoliopsida</taxon>
        <taxon>Liliopsida</taxon>
        <taxon>Poales</taxon>
        <taxon>Poaceae</taxon>
        <taxon>PACMAD clade</taxon>
        <taxon>Panicoideae</taxon>
        <taxon>Andropogonodae</taxon>
        <taxon>Andropogoneae</taxon>
        <taxon>Tripsacinae</taxon>
        <taxon>Zea</taxon>
    </lineage>
</organism>
<reference evidence="4" key="4">
    <citation type="submission" date="2021-05" db="UniProtKB">
        <authorList>
            <consortium name="EnsemblPlants"/>
        </authorList>
    </citation>
    <scope>IDENTIFICATION</scope>
    <source>
        <strain evidence="4">cv. B73</strain>
    </source>
</reference>
<dbReference type="GeneID" id="103630724"/>
<accession>A0A1D6MCH7</accession>
<keyword evidence="1" id="KW-0175">Coiled coil</keyword>
<dbReference type="OMA" id="QHMETLE"/>
<feature type="region of interest" description="Disordered" evidence="2">
    <location>
        <begin position="1"/>
        <end position="46"/>
    </location>
</feature>
<dbReference type="Gramene" id="Zm00001eb295690_T001">
    <property type="protein sequence ID" value="Zm00001eb295690_P001"/>
    <property type="gene ID" value="Zm00001eb295690"/>
</dbReference>
<reference evidence="5" key="1">
    <citation type="journal article" date="2009" name="Science">
        <title>The B73 maize genome: complexity, diversity, and dynamics.</title>
        <authorList>
            <person name="Schnable P.S."/>
            <person name="Ware D."/>
            <person name="Fulton R.S."/>
            <person name="Stein J.C."/>
            <person name="Wei F."/>
            <person name="Pasternak S."/>
            <person name="Liang C."/>
            <person name="Zhang J."/>
            <person name="Fulton L."/>
            <person name="Graves T.A."/>
            <person name="Minx P."/>
            <person name="Reily A.D."/>
            <person name="Courtney L."/>
            <person name="Kruchowski S.S."/>
            <person name="Tomlinson C."/>
            <person name="Strong C."/>
            <person name="Delehaunty K."/>
            <person name="Fronick C."/>
            <person name="Courtney B."/>
            <person name="Rock S.M."/>
            <person name="Belter E."/>
            <person name="Du F."/>
            <person name="Kim K."/>
            <person name="Abbott R.M."/>
            <person name="Cotton M."/>
            <person name="Levy A."/>
            <person name="Marchetto P."/>
            <person name="Ochoa K."/>
            <person name="Jackson S.M."/>
            <person name="Gillam B."/>
            <person name="Chen W."/>
            <person name="Yan L."/>
            <person name="Higginbotham J."/>
            <person name="Cardenas M."/>
            <person name="Waligorski J."/>
            <person name="Applebaum E."/>
            <person name="Phelps L."/>
            <person name="Falcone J."/>
            <person name="Kanchi K."/>
            <person name="Thane T."/>
            <person name="Scimone A."/>
            <person name="Thane N."/>
            <person name="Henke J."/>
            <person name="Wang T."/>
            <person name="Ruppert J."/>
            <person name="Shah N."/>
            <person name="Rotter K."/>
            <person name="Hodges J."/>
            <person name="Ingenthron E."/>
            <person name="Cordes M."/>
            <person name="Kohlberg S."/>
            <person name="Sgro J."/>
            <person name="Delgado B."/>
            <person name="Mead K."/>
            <person name="Chinwalla A."/>
            <person name="Leonard S."/>
            <person name="Crouse K."/>
            <person name="Collura K."/>
            <person name="Kudrna D."/>
            <person name="Currie J."/>
            <person name="He R."/>
            <person name="Angelova A."/>
            <person name="Rajasekar S."/>
            <person name="Mueller T."/>
            <person name="Lomeli R."/>
            <person name="Scara G."/>
            <person name="Ko A."/>
            <person name="Delaney K."/>
            <person name="Wissotski M."/>
            <person name="Lopez G."/>
            <person name="Campos D."/>
            <person name="Braidotti M."/>
            <person name="Ashley E."/>
            <person name="Golser W."/>
            <person name="Kim H."/>
            <person name="Lee S."/>
            <person name="Lin J."/>
            <person name="Dujmic Z."/>
            <person name="Kim W."/>
            <person name="Talag J."/>
            <person name="Zuccolo A."/>
            <person name="Fan C."/>
            <person name="Sebastian A."/>
            <person name="Kramer M."/>
            <person name="Spiegel L."/>
            <person name="Nascimento L."/>
            <person name="Zutavern T."/>
            <person name="Miller B."/>
            <person name="Ambroise C."/>
            <person name="Muller S."/>
            <person name="Spooner W."/>
            <person name="Narechania A."/>
            <person name="Ren L."/>
            <person name="Wei S."/>
            <person name="Kumari S."/>
            <person name="Faga B."/>
            <person name="Levy M.J."/>
            <person name="McMahan L."/>
            <person name="Van Buren P."/>
            <person name="Vaughn M.W."/>
            <person name="Ying K."/>
            <person name="Yeh C.-T."/>
            <person name="Emrich S.J."/>
            <person name="Jia Y."/>
            <person name="Kalyanaraman A."/>
            <person name="Hsia A.-P."/>
            <person name="Barbazuk W.B."/>
            <person name="Baucom R.S."/>
            <person name="Brutnell T.P."/>
            <person name="Carpita N.C."/>
            <person name="Chaparro C."/>
            <person name="Chia J.-M."/>
            <person name="Deragon J.-M."/>
            <person name="Estill J.C."/>
            <person name="Fu Y."/>
            <person name="Jeddeloh J.A."/>
            <person name="Han Y."/>
            <person name="Lee H."/>
            <person name="Li P."/>
            <person name="Lisch D.R."/>
            <person name="Liu S."/>
            <person name="Liu Z."/>
            <person name="Nagel D.H."/>
            <person name="McCann M.C."/>
            <person name="SanMiguel P."/>
            <person name="Myers A.M."/>
            <person name="Nettleton D."/>
            <person name="Nguyen J."/>
            <person name="Penning B.W."/>
            <person name="Ponnala L."/>
            <person name="Schneider K.L."/>
            <person name="Schwartz D.C."/>
            <person name="Sharma A."/>
            <person name="Soderlund C."/>
            <person name="Springer N.M."/>
            <person name="Sun Q."/>
            <person name="Wang H."/>
            <person name="Waterman M."/>
            <person name="Westerman R."/>
            <person name="Wolfgruber T.K."/>
            <person name="Yang L."/>
            <person name="Yu Y."/>
            <person name="Zhang L."/>
            <person name="Zhou S."/>
            <person name="Zhu Q."/>
            <person name="Bennetzen J.L."/>
            <person name="Dawe R.K."/>
            <person name="Jiang J."/>
            <person name="Jiang N."/>
            <person name="Presting G.G."/>
            <person name="Wessler S.R."/>
            <person name="Aluru S."/>
            <person name="Martienssen R.A."/>
            <person name="Clifton S.W."/>
            <person name="McCombie W.R."/>
            <person name="Wing R.A."/>
            <person name="Wilson R.K."/>
        </authorList>
    </citation>
    <scope>NUCLEOTIDE SEQUENCE [LARGE SCALE GENOMIC DNA]</scope>
    <source>
        <strain evidence="5">cv. B73</strain>
    </source>
</reference>
<dbReference type="OrthoDB" id="1883432at2759"/>
<dbReference type="EnsemblPlants" id="Zm00001eb295690_T001">
    <property type="protein sequence ID" value="Zm00001eb295690_P001"/>
    <property type="gene ID" value="Zm00001eb295690"/>
</dbReference>
<dbReference type="EMBL" id="CM000782">
    <property type="protein sequence ID" value="AQK88422.1"/>
    <property type="molecule type" value="Genomic_DNA"/>
</dbReference>
<feature type="compositionally biased region" description="Low complexity" evidence="2">
    <location>
        <begin position="23"/>
        <end position="39"/>
    </location>
</feature>
<dbReference type="SMR" id="A0A1D6MCH7"/>
<dbReference type="eggNOG" id="ENOG502ST6T">
    <property type="taxonomic scope" value="Eukaryota"/>
</dbReference>
<name>A0A1D6MCH7_MAIZE</name>
<dbReference type="AlphaFoldDB" id="A0A1D6MCH7"/>
<dbReference type="ExpressionAtlas" id="A0A1D6MCH7">
    <property type="expression patterns" value="baseline and differential"/>
</dbReference>
<dbReference type="Proteomes" id="UP000007305">
    <property type="component" value="Chromosome 6"/>
</dbReference>
<protein>
    <submittedName>
        <fullName evidence="3 4">Uncharacterized protein</fullName>
    </submittedName>
</protein>
<gene>
    <name evidence="4" type="primary">LOC103630724</name>
    <name evidence="3" type="ORF">ZEAMMB73_Zm00001d038993</name>
</gene>
<feature type="coiled-coil region" evidence="1">
    <location>
        <begin position="56"/>
        <end position="83"/>
    </location>
</feature>
<dbReference type="PaxDb" id="4577-GRMZM2G157218_P01"/>
<evidence type="ECO:0000256" key="1">
    <source>
        <dbReference type="SAM" id="Coils"/>
    </source>
</evidence>
<dbReference type="KEGG" id="zma:103630724"/>
<reference evidence="3" key="2">
    <citation type="submission" date="2015-12" db="EMBL/GenBank/DDBJ databases">
        <title>Update maize B73 reference genome by single molecule sequencing technologies.</title>
        <authorList>
            <consortium name="Maize Genome Sequencing Project"/>
            <person name="Ware D."/>
        </authorList>
    </citation>
    <scope>NUCLEOTIDE SEQUENCE</scope>
    <source>
        <tissue evidence="3">Seedling</tissue>
    </source>
</reference>
<proteinExistence type="predicted"/>
<sequence length="86" mass="9143">MLGRRRRTRGGASPSKSQEPTSTGAAVTADAGQGAATGASQSQLVTRLDEPATTRLQRMSHRLSLLEQHMETLEADVAKASTDSYE</sequence>
<evidence type="ECO:0000313" key="4">
    <source>
        <dbReference type="EnsemblPlants" id="Zm00001eb295690_P001"/>
    </source>
</evidence>
<evidence type="ECO:0000256" key="2">
    <source>
        <dbReference type="SAM" id="MobiDB-lite"/>
    </source>
</evidence>
<evidence type="ECO:0000313" key="5">
    <source>
        <dbReference type="Proteomes" id="UP000007305"/>
    </source>
</evidence>
<evidence type="ECO:0000313" key="3">
    <source>
        <dbReference type="EMBL" id="AQK88422.1"/>
    </source>
</evidence>